<evidence type="ECO:0000256" key="4">
    <source>
        <dbReference type="ARBA" id="ARBA00022722"/>
    </source>
</evidence>
<keyword evidence="7" id="KW-0378">Hydrolase</keyword>
<dbReference type="InterPro" id="IPR001584">
    <property type="entry name" value="Integrase_cat-core"/>
</dbReference>
<evidence type="ECO:0000256" key="9">
    <source>
        <dbReference type="ARBA" id="ARBA00022918"/>
    </source>
</evidence>
<dbReference type="Gene3D" id="1.10.10.200">
    <property type="match status" value="1"/>
</dbReference>
<evidence type="ECO:0000256" key="5">
    <source>
        <dbReference type="ARBA" id="ARBA00022723"/>
    </source>
</evidence>
<dbReference type="PROSITE" id="PS50994">
    <property type="entry name" value="INTEGRASE"/>
    <property type="match status" value="1"/>
</dbReference>
<dbReference type="GO" id="GO:0035613">
    <property type="term" value="F:RNA stem-loop binding"/>
    <property type="evidence" value="ECO:0007669"/>
    <property type="project" value="TreeGrafter"/>
</dbReference>
<protein>
    <recommendedName>
        <fullName evidence="1">RNA-directed DNA polymerase</fullName>
        <ecNumber evidence="1">2.7.7.49</ecNumber>
    </recommendedName>
</protein>
<dbReference type="InterPro" id="IPR001037">
    <property type="entry name" value="Integrase_C_retrovir"/>
</dbReference>
<dbReference type="GO" id="GO:0003677">
    <property type="term" value="F:DNA binding"/>
    <property type="evidence" value="ECO:0007669"/>
    <property type="project" value="UniProtKB-KW"/>
</dbReference>
<dbReference type="Pfam" id="PF00665">
    <property type="entry name" value="rve"/>
    <property type="match status" value="1"/>
</dbReference>
<evidence type="ECO:0000256" key="3">
    <source>
        <dbReference type="ARBA" id="ARBA00022695"/>
    </source>
</evidence>
<dbReference type="PANTHER" id="PTHR41694">
    <property type="entry name" value="ENDOGENOUS RETROVIRUS GROUP K MEMBER POL PROTEIN"/>
    <property type="match status" value="1"/>
</dbReference>
<feature type="compositionally biased region" description="Acidic residues" evidence="13">
    <location>
        <begin position="408"/>
        <end position="417"/>
    </location>
</feature>
<organism evidence="18 19">
    <name type="scientific">Zosterops borbonicus</name>
    <dbReference type="NCBI Taxonomy" id="364589"/>
    <lineage>
        <taxon>Eukaryota</taxon>
        <taxon>Metazoa</taxon>
        <taxon>Chordata</taxon>
        <taxon>Craniata</taxon>
        <taxon>Vertebrata</taxon>
        <taxon>Euteleostomi</taxon>
        <taxon>Archelosauria</taxon>
        <taxon>Archosauria</taxon>
        <taxon>Dinosauria</taxon>
        <taxon>Saurischia</taxon>
        <taxon>Theropoda</taxon>
        <taxon>Coelurosauria</taxon>
        <taxon>Aves</taxon>
        <taxon>Neognathae</taxon>
        <taxon>Neoaves</taxon>
        <taxon>Telluraves</taxon>
        <taxon>Australaves</taxon>
        <taxon>Passeriformes</taxon>
        <taxon>Sylvioidea</taxon>
        <taxon>Zosteropidae</taxon>
        <taxon>Zosterops</taxon>
    </lineage>
</organism>
<dbReference type="Pfam" id="PF00552">
    <property type="entry name" value="IN_DBD_C"/>
    <property type="match status" value="1"/>
</dbReference>
<feature type="domain" description="Integrase-type" evidence="14">
    <location>
        <begin position="129"/>
        <end position="170"/>
    </location>
</feature>
<evidence type="ECO:0000256" key="2">
    <source>
        <dbReference type="ARBA" id="ARBA00022679"/>
    </source>
</evidence>
<keyword evidence="6" id="KW-0255">Endonuclease</keyword>
<dbReference type="PROSITE" id="PS50876">
    <property type="entry name" value="ZF_INTEGRASE"/>
    <property type="match status" value="1"/>
</dbReference>
<dbReference type="GO" id="GO:0004523">
    <property type="term" value="F:RNA-DNA hybrid ribonuclease activity"/>
    <property type="evidence" value="ECO:0007669"/>
    <property type="project" value="InterPro"/>
</dbReference>
<evidence type="ECO:0000259" key="15">
    <source>
        <dbReference type="PROSITE" id="PS50879"/>
    </source>
</evidence>
<keyword evidence="3" id="KW-0548">Nucleotidyltransferase</keyword>
<keyword evidence="4" id="KW-0540">Nuclease</keyword>
<keyword evidence="10" id="KW-0238">DNA-binding</keyword>
<evidence type="ECO:0000313" key="18">
    <source>
        <dbReference type="EMBL" id="TRZ10154.1"/>
    </source>
</evidence>
<evidence type="ECO:0000259" key="14">
    <source>
        <dbReference type="PROSITE" id="PS50876"/>
    </source>
</evidence>
<keyword evidence="8" id="KW-0229">DNA integration</keyword>
<evidence type="ECO:0000259" key="16">
    <source>
        <dbReference type="PROSITE" id="PS50994"/>
    </source>
</evidence>
<feature type="DNA-binding region" description="Integrase-type" evidence="12">
    <location>
        <begin position="351"/>
        <end position="398"/>
    </location>
</feature>
<feature type="domain" description="RNase H type-1" evidence="15">
    <location>
        <begin position="1"/>
        <end position="124"/>
    </location>
</feature>
<dbReference type="InterPro" id="IPR036862">
    <property type="entry name" value="Integrase_C_dom_sf_retrovir"/>
</dbReference>
<comment type="caution">
    <text evidence="18">The sequence shown here is derived from an EMBL/GenBank/DDBJ whole genome shotgun (WGS) entry which is preliminary data.</text>
</comment>
<keyword evidence="19" id="KW-1185">Reference proteome</keyword>
<dbReference type="GO" id="GO:0015074">
    <property type="term" value="P:DNA integration"/>
    <property type="evidence" value="ECO:0007669"/>
    <property type="project" value="UniProtKB-KW"/>
</dbReference>
<dbReference type="GO" id="GO:0008270">
    <property type="term" value="F:zinc ion binding"/>
    <property type="evidence" value="ECO:0007669"/>
    <property type="project" value="UniProtKB-KW"/>
</dbReference>
<proteinExistence type="predicted"/>
<evidence type="ECO:0000256" key="8">
    <source>
        <dbReference type="ARBA" id="ARBA00022908"/>
    </source>
</evidence>
<dbReference type="GO" id="GO:0003964">
    <property type="term" value="F:RNA-directed DNA polymerase activity"/>
    <property type="evidence" value="ECO:0007669"/>
    <property type="project" value="UniProtKB-KW"/>
</dbReference>
<dbReference type="InterPro" id="IPR012337">
    <property type="entry name" value="RNaseH-like_sf"/>
</dbReference>
<evidence type="ECO:0000256" key="12">
    <source>
        <dbReference type="PROSITE-ProRule" id="PRU00506"/>
    </source>
</evidence>
<dbReference type="EMBL" id="SWJQ01000925">
    <property type="protein sequence ID" value="TRZ10154.1"/>
    <property type="molecule type" value="Genomic_DNA"/>
</dbReference>
<dbReference type="EC" id="2.7.7.49" evidence="1"/>
<dbReference type="SUPFAM" id="SSF53098">
    <property type="entry name" value="Ribonuclease H-like"/>
    <property type="match status" value="2"/>
</dbReference>
<feature type="domain" description="Integrase-type" evidence="17">
    <location>
        <begin position="351"/>
        <end position="398"/>
    </location>
</feature>
<dbReference type="Pfam" id="PF00075">
    <property type="entry name" value="RNase_H"/>
    <property type="match status" value="1"/>
</dbReference>
<keyword evidence="11" id="KW-0863">Zinc-finger</keyword>
<accession>A0A8K1G1P5</accession>
<feature type="region of interest" description="Disordered" evidence="13">
    <location>
        <begin position="397"/>
        <end position="434"/>
    </location>
</feature>
<evidence type="ECO:0000256" key="7">
    <source>
        <dbReference type="ARBA" id="ARBA00022801"/>
    </source>
</evidence>
<dbReference type="Proteomes" id="UP000796761">
    <property type="component" value="Unassembled WGS sequence"/>
</dbReference>
<dbReference type="InterPro" id="IPR003308">
    <property type="entry name" value="Integrase_Zn-bd_dom_N"/>
</dbReference>
<dbReference type="AlphaFoldDB" id="A0A8K1G1P5"/>
<dbReference type="Gene3D" id="3.30.420.10">
    <property type="entry name" value="Ribonuclease H-like superfamily/Ribonuclease H"/>
    <property type="match status" value="2"/>
</dbReference>
<dbReference type="Pfam" id="PF02022">
    <property type="entry name" value="Integrase_Zn"/>
    <property type="match status" value="1"/>
</dbReference>
<evidence type="ECO:0000313" key="19">
    <source>
        <dbReference type="Proteomes" id="UP000796761"/>
    </source>
</evidence>
<evidence type="ECO:0000259" key="17">
    <source>
        <dbReference type="PROSITE" id="PS51027"/>
    </source>
</evidence>
<gene>
    <name evidence="18" type="ORF">HGM15179_016952</name>
</gene>
<feature type="compositionally biased region" description="Polar residues" evidence="13">
    <location>
        <begin position="422"/>
        <end position="434"/>
    </location>
</feature>
<sequence>MKKAACVWQQKGEWLQHVIKGEAGDTLQTLELKAVCWALQTWNKETLNVVSDSLYVVGVVQRIEDALLRQTQNQHLGELFLQLRNVLRQRHHVFCVMHIRSHQCNRGLGEGNARADAAVSGVVHAPPDNKFERARNSHETFHQNARALHRQFQIPLSDAQGIVRACPQCSHHGPGLGLGTNPKGLKALELWQMDVTHVPEFGRLKYVHVTVDTFSKFIWATAQPGEKGLHVERHLSACFAVMGVPVEIKTDNGPAYVGQRIARFTQKWGVKHTTGIPHSPTGQAIVERANRTLKEYLAKQKQTDDTDVVSRLLKVLFTLNYLCLAEGREEPAVVIHHHTVKEGRPQAIPGLYVYYKNMQTGEWQGPSQVLFNGRGYMCVSTKAGSVWVPSRFTHACPPAKIPSNSENNQEDNQDDNDLPGISSDNPEPSEPSQD</sequence>
<evidence type="ECO:0000256" key="6">
    <source>
        <dbReference type="ARBA" id="ARBA00022759"/>
    </source>
</evidence>
<keyword evidence="9" id="KW-0695">RNA-directed DNA polymerase</keyword>
<keyword evidence="5" id="KW-0479">Metal-binding</keyword>
<feature type="domain" description="Integrase catalytic" evidence="16">
    <location>
        <begin position="178"/>
        <end position="339"/>
    </location>
</feature>
<name>A0A8K1G1P5_9PASS</name>
<dbReference type="InterPro" id="IPR017856">
    <property type="entry name" value="Integrase-like_N"/>
</dbReference>
<dbReference type="SUPFAM" id="SSF50122">
    <property type="entry name" value="DNA-binding domain of retroviral integrase"/>
    <property type="match status" value="1"/>
</dbReference>
<dbReference type="SUPFAM" id="SSF46919">
    <property type="entry name" value="N-terminal Zn binding domain of HIV integrase"/>
    <property type="match status" value="1"/>
</dbReference>
<dbReference type="PANTHER" id="PTHR41694:SF3">
    <property type="entry name" value="RNA-DIRECTED DNA POLYMERASE-RELATED"/>
    <property type="match status" value="1"/>
</dbReference>
<keyword evidence="2" id="KW-0808">Transferase</keyword>
<dbReference type="PROSITE" id="PS51027">
    <property type="entry name" value="INTEGRASE_DBD"/>
    <property type="match status" value="1"/>
</dbReference>
<reference evidence="18" key="1">
    <citation type="submission" date="2019-04" db="EMBL/GenBank/DDBJ databases">
        <title>Genome assembly of Zosterops borbonicus 15179.</title>
        <authorList>
            <person name="Leroy T."/>
            <person name="Anselmetti Y."/>
            <person name="Tilak M.-K."/>
            <person name="Nabholz B."/>
        </authorList>
    </citation>
    <scope>NUCLEOTIDE SEQUENCE</scope>
    <source>
        <strain evidence="18">HGM_15179</strain>
        <tissue evidence="18">Muscle</tissue>
    </source>
</reference>
<evidence type="ECO:0000256" key="11">
    <source>
        <dbReference type="PROSITE-ProRule" id="PRU00450"/>
    </source>
</evidence>
<dbReference type="InterPro" id="IPR002156">
    <property type="entry name" value="RNaseH_domain"/>
</dbReference>
<evidence type="ECO:0000256" key="1">
    <source>
        <dbReference type="ARBA" id="ARBA00012493"/>
    </source>
</evidence>
<dbReference type="OrthoDB" id="9308938at2759"/>
<evidence type="ECO:0000256" key="13">
    <source>
        <dbReference type="SAM" id="MobiDB-lite"/>
    </source>
</evidence>
<dbReference type="PROSITE" id="PS50879">
    <property type="entry name" value="RNASE_H_1"/>
    <property type="match status" value="1"/>
</dbReference>
<dbReference type="InterPro" id="IPR036397">
    <property type="entry name" value="RNaseH_sf"/>
</dbReference>
<dbReference type="Gene3D" id="2.30.30.10">
    <property type="entry name" value="Integrase, C-terminal domain superfamily, retroviral"/>
    <property type="match status" value="1"/>
</dbReference>
<evidence type="ECO:0000256" key="10">
    <source>
        <dbReference type="ARBA" id="ARBA00023125"/>
    </source>
</evidence>
<keyword evidence="11" id="KW-0862">Zinc</keyword>